<evidence type="ECO:0000256" key="6">
    <source>
        <dbReference type="ARBA" id="ARBA00023136"/>
    </source>
</evidence>
<evidence type="ECO:0000256" key="9">
    <source>
        <dbReference type="ARBA" id="ARBA00023180"/>
    </source>
</evidence>
<keyword evidence="8" id="KW-0675">Receptor</keyword>
<dbReference type="GO" id="GO:0007166">
    <property type="term" value="P:cell surface receptor signaling pathway"/>
    <property type="evidence" value="ECO:0007669"/>
    <property type="project" value="TreeGrafter"/>
</dbReference>
<keyword evidence="7" id="KW-1015">Disulfide bond</keyword>
<evidence type="ECO:0000256" key="4">
    <source>
        <dbReference type="ARBA" id="ARBA00022729"/>
    </source>
</evidence>
<dbReference type="Ensembl" id="ENSSDUT00000024976.1">
    <property type="protein sequence ID" value="ENSSDUP00000024518.1"/>
    <property type="gene ID" value="ENSSDUG00000017806.1"/>
</dbReference>
<evidence type="ECO:0000256" key="11">
    <source>
        <dbReference type="SAM" id="Phobius"/>
    </source>
</evidence>
<keyword evidence="2" id="KW-1003">Cell membrane</keyword>
<dbReference type="OMA" id="VYIDVHE"/>
<keyword evidence="3 11" id="KW-0812">Transmembrane</keyword>
<evidence type="ECO:0000256" key="8">
    <source>
        <dbReference type="ARBA" id="ARBA00023170"/>
    </source>
</evidence>
<comment type="subcellular location">
    <subcellularLocation>
        <location evidence="1">Cell membrane</location>
        <topology evidence="1">Single-pass type I membrane protein</topology>
    </subcellularLocation>
</comment>
<sequence length="253" mass="28914">MVVCLWLFVSGCLFLVVCLWLFLMLCFVLLSGQEVKVKEGEESVQLPFKTTPHLSEDVRVEWTDRDSRKVHVYQNGSDRPEEQDQVYRDRTEMKEDPLRTGDLIRDSGYYTCRVYKDGHLLRGTAVTFKVKGQYCLFFYGCLLVSACLFFSVFLSLVVCLSLIVFLCLFFVSSCLSLLVCFSVFVCPCLFVCLYLFISGSLLLVVCLSLFFFCLCLSRLCLSLVVCFSLLVCLLLFVCLWLFVSGCLSLFVCL</sequence>
<dbReference type="GO" id="GO:0071222">
    <property type="term" value="P:cellular response to lipopolysaccharide"/>
    <property type="evidence" value="ECO:0007669"/>
    <property type="project" value="TreeGrafter"/>
</dbReference>
<feature type="transmembrane region" description="Helical" evidence="11">
    <location>
        <begin position="136"/>
        <end position="157"/>
    </location>
</feature>
<dbReference type="Proteomes" id="UP000261420">
    <property type="component" value="Unplaced"/>
</dbReference>
<protein>
    <recommendedName>
        <fullName evidence="14">Ig-like domain-containing protein</fullName>
    </recommendedName>
</protein>
<reference evidence="12" key="2">
    <citation type="submission" date="2025-09" db="UniProtKB">
        <authorList>
            <consortium name="Ensembl"/>
        </authorList>
    </citation>
    <scope>IDENTIFICATION</scope>
</reference>
<dbReference type="GeneTree" id="ENSGT00940000177403"/>
<keyword evidence="13" id="KW-1185">Reference proteome</keyword>
<keyword evidence="6 11" id="KW-0472">Membrane</keyword>
<evidence type="ECO:0008006" key="14">
    <source>
        <dbReference type="Google" id="ProtNLM"/>
    </source>
</evidence>
<evidence type="ECO:0000256" key="10">
    <source>
        <dbReference type="ARBA" id="ARBA00023319"/>
    </source>
</evidence>
<dbReference type="InterPro" id="IPR013783">
    <property type="entry name" value="Ig-like_fold"/>
</dbReference>
<feature type="transmembrane region" description="Helical" evidence="11">
    <location>
        <begin position="6"/>
        <end position="30"/>
    </location>
</feature>
<evidence type="ECO:0000256" key="2">
    <source>
        <dbReference type="ARBA" id="ARBA00022475"/>
    </source>
</evidence>
<dbReference type="Gene3D" id="2.60.40.10">
    <property type="entry name" value="Immunoglobulins"/>
    <property type="match status" value="1"/>
</dbReference>
<evidence type="ECO:0000256" key="5">
    <source>
        <dbReference type="ARBA" id="ARBA00022989"/>
    </source>
</evidence>
<keyword evidence="4" id="KW-0732">Signal</keyword>
<dbReference type="PANTHER" id="PTHR25466:SF14">
    <property type="entry name" value="BUTYROPHILIN SUBFAMILY 2 MEMBER A2-LIKE-RELATED"/>
    <property type="match status" value="1"/>
</dbReference>
<evidence type="ECO:0000256" key="3">
    <source>
        <dbReference type="ARBA" id="ARBA00022692"/>
    </source>
</evidence>
<dbReference type="GO" id="GO:0042130">
    <property type="term" value="P:negative regulation of T cell proliferation"/>
    <property type="evidence" value="ECO:0007669"/>
    <property type="project" value="TreeGrafter"/>
</dbReference>
<keyword evidence="5 11" id="KW-1133">Transmembrane helix</keyword>
<dbReference type="AlphaFoldDB" id="A0A3B4V171"/>
<dbReference type="InterPro" id="IPR051713">
    <property type="entry name" value="T-cell_Activation_Regulation"/>
</dbReference>
<keyword evidence="9" id="KW-0325">Glycoprotein</keyword>
<evidence type="ECO:0000256" key="1">
    <source>
        <dbReference type="ARBA" id="ARBA00004251"/>
    </source>
</evidence>
<evidence type="ECO:0000256" key="7">
    <source>
        <dbReference type="ARBA" id="ARBA00023157"/>
    </source>
</evidence>
<feature type="transmembrane region" description="Helical" evidence="11">
    <location>
        <begin position="227"/>
        <end position="252"/>
    </location>
</feature>
<proteinExistence type="predicted"/>
<evidence type="ECO:0000313" key="12">
    <source>
        <dbReference type="Ensembl" id="ENSSDUP00000024518.1"/>
    </source>
</evidence>
<name>A0A3B4V171_SERDU</name>
<organism evidence="12 13">
    <name type="scientific">Seriola dumerili</name>
    <name type="common">Greater amberjack</name>
    <name type="synonym">Caranx dumerili</name>
    <dbReference type="NCBI Taxonomy" id="41447"/>
    <lineage>
        <taxon>Eukaryota</taxon>
        <taxon>Metazoa</taxon>
        <taxon>Chordata</taxon>
        <taxon>Craniata</taxon>
        <taxon>Vertebrata</taxon>
        <taxon>Euteleostomi</taxon>
        <taxon>Actinopterygii</taxon>
        <taxon>Neopterygii</taxon>
        <taxon>Teleostei</taxon>
        <taxon>Neoteleostei</taxon>
        <taxon>Acanthomorphata</taxon>
        <taxon>Carangaria</taxon>
        <taxon>Carangiformes</taxon>
        <taxon>Carangidae</taxon>
        <taxon>Seriola</taxon>
    </lineage>
</organism>
<accession>A0A3B4V171</accession>
<dbReference type="GO" id="GO:0031295">
    <property type="term" value="P:T cell costimulation"/>
    <property type="evidence" value="ECO:0007669"/>
    <property type="project" value="TreeGrafter"/>
</dbReference>
<dbReference type="GO" id="GO:0009897">
    <property type="term" value="C:external side of plasma membrane"/>
    <property type="evidence" value="ECO:0007669"/>
    <property type="project" value="TreeGrafter"/>
</dbReference>
<keyword evidence="10" id="KW-0393">Immunoglobulin domain</keyword>
<dbReference type="GO" id="GO:0006955">
    <property type="term" value="P:immune response"/>
    <property type="evidence" value="ECO:0007669"/>
    <property type="project" value="TreeGrafter"/>
</dbReference>
<evidence type="ECO:0000313" key="13">
    <source>
        <dbReference type="Proteomes" id="UP000261420"/>
    </source>
</evidence>
<dbReference type="PANTHER" id="PTHR25466">
    <property type="entry name" value="T-LYMPHOCYTE ACTIVATION ANTIGEN"/>
    <property type="match status" value="1"/>
</dbReference>
<dbReference type="GO" id="GO:0042102">
    <property type="term" value="P:positive regulation of T cell proliferation"/>
    <property type="evidence" value="ECO:0007669"/>
    <property type="project" value="TreeGrafter"/>
</dbReference>
<feature type="transmembrane region" description="Helical" evidence="11">
    <location>
        <begin position="163"/>
        <end position="196"/>
    </location>
</feature>
<reference evidence="12" key="1">
    <citation type="submission" date="2025-08" db="UniProtKB">
        <authorList>
            <consortium name="Ensembl"/>
        </authorList>
    </citation>
    <scope>IDENTIFICATION</scope>
</reference>